<feature type="compositionally biased region" description="Polar residues" evidence="1">
    <location>
        <begin position="80"/>
        <end position="89"/>
    </location>
</feature>
<feature type="compositionally biased region" description="Low complexity" evidence="1">
    <location>
        <begin position="51"/>
        <end position="60"/>
    </location>
</feature>
<dbReference type="EMBL" id="JAATIP010000001">
    <property type="protein sequence ID" value="KAF4396732.1"/>
    <property type="molecule type" value="Genomic_DNA"/>
</dbReference>
<proteinExistence type="predicted"/>
<organism evidence="2 3">
    <name type="scientific">Cannabis sativa</name>
    <name type="common">Hemp</name>
    <name type="synonym">Marijuana</name>
    <dbReference type="NCBI Taxonomy" id="3483"/>
    <lineage>
        <taxon>Eukaryota</taxon>
        <taxon>Viridiplantae</taxon>
        <taxon>Streptophyta</taxon>
        <taxon>Embryophyta</taxon>
        <taxon>Tracheophyta</taxon>
        <taxon>Spermatophyta</taxon>
        <taxon>Magnoliopsida</taxon>
        <taxon>eudicotyledons</taxon>
        <taxon>Gunneridae</taxon>
        <taxon>Pentapetalae</taxon>
        <taxon>rosids</taxon>
        <taxon>fabids</taxon>
        <taxon>Rosales</taxon>
        <taxon>Cannabaceae</taxon>
        <taxon>Cannabis</taxon>
    </lineage>
</organism>
<gene>
    <name evidence="2" type="ORF">F8388_004700</name>
</gene>
<feature type="compositionally biased region" description="Polar residues" evidence="1">
    <location>
        <begin position="120"/>
        <end position="134"/>
    </location>
</feature>
<name>A0A7J6HN96_CANSA</name>
<reference evidence="2 3" key="1">
    <citation type="journal article" date="2020" name="bioRxiv">
        <title>Sequence and annotation of 42 cannabis genomes reveals extensive copy number variation in cannabinoid synthesis and pathogen resistance genes.</title>
        <authorList>
            <person name="Mckernan K.J."/>
            <person name="Helbert Y."/>
            <person name="Kane L.T."/>
            <person name="Ebling H."/>
            <person name="Zhang L."/>
            <person name="Liu B."/>
            <person name="Eaton Z."/>
            <person name="Mclaughlin S."/>
            <person name="Kingan S."/>
            <person name="Baybayan P."/>
            <person name="Concepcion G."/>
            <person name="Jordan M."/>
            <person name="Riva A."/>
            <person name="Barbazuk W."/>
            <person name="Harkins T."/>
        </authorList>
    </citation>
    <scope>NUCLEOTIDE SEQUENCE [LARGE SCALE GENOMIC DNA]</scope>
    <source>
        <strain evidence="3">cv. Jamaican Lion 4</strain>
        <tissue evidence="2">Leaf</tissue>
    </source>
</reference>
<sequence>MSQFKDSAVNIKLFGKTIPLPSKQELASRNGQTSASASFCDSSPDHKIRLSSSSSSSSSSNIATSPKHQFAGNLEKETSGTELANNRSYQAAEDLKDPISSSVEGESSSLKSTKTTKQSDISTSQEKTLKNQTR</sequence>
<protein>
    <submittedName>
        <fullName evidence="2">Uncharacterized protein</fullName>
    </submittedName>
</protein>
<accession>A0A7J6HN96</accession>
<comment type="caution">
    <text evidence="2">The sequence shown here is derived from an EMBL/GenBank/DDBJ whole genome shotgun (WGS) entry which is preliminary data.</text>
</comment>
<feature type="compositionally biased region" description="Polar residues" evidence="1">
    <location>
        <begin position="25"/>
        <end position="41"/>
    </location>
</feature>
<evidence type="ECO:0000313" key="3">
    <source>
        <dbReference type="Proteomes" id="UP000525078"/>
    </source>
</evidence>
<evidence type="ECO:0000313" key="2">
    <source>
        <dbReference type="EMBL" id="KAF4396732.1"/>
    </source>
</evidence>
<dbReference type="AlphaFoldDB" id="A0A7J6HN96"/>
<evidence type="ECO:0000256" key="1">
    <source>
        <dbReference type="SAM" id="MobiDB-lite"/>
    </source>
</evidence>
<dbReference type="Proteomes" id="UP000525078">
    <property type="component" value="Unassembled WGS sequence"/>
</dbReference>
<feature type="region of interest" description="Disordered" evidence="1">
    <location>
        <begin position="20"/>
        <end position="134"/>
    </location>
</feature>
<feature type="compositionally biased region" description="Low complexity" evidence="1">
    <location>
        <begin position="100"/>
        <end position="119"/>
    </location>
</feature>